<feature type="chain" id="PRO_5005532247" description="Ricin B lectin domain-containing protein" evidence="1">
    <location>
        <begin position="31"/>
        <end position="170"/>
    </location>
</feature>
<reference evidence="4" key="1">
    <citation type="submission" date="2015-07" db="EMBL/GenBank/DDBJ databases">
        <title>Draft genome sequence of Streptomyces sp. CMAA 1322, a bacterium isolated from Caatinga biome, from dry forest semiarid of Brazil.</title>
        <authorList>
            <person name="Santos S.N."/>
            <person name="Gacesa R."/>
            <person name="Taketani R.G."/>
            <person name="Long P.F."/>
            <person name="Melo I.S."/>
        </authorList>
    </citation>
    <scope>NUCLEOTIDE SEQUENCE [LARGE SCALE GENOMIC DNA]</scope>
    <source>
        <strain evidence="4">CMAA 1322</strain>
    </source>
</reference>
<gene>
    <name evidence="3" type="ORF">AC230_23380</name>
</gene>
<dbReference type="CDD" id="cd00161">
    <property type="entry name" value="beta-trefoil_Ricin-like"/>
    <property type="match status" value="1"/>
</dbReference>
<dbReference type="Proteomes" id="UP000037288">
    <property type="component" value="Unassembled WGS sequence"/>
</dbReference>
<evidence type="ECO:0000259" key="2">
    <source>
        <dbReference type="Pfam" id="PF00652"/>
    </source>
</evidence>
<protein>
    <recommendedName>
        <fullName evidence="2">Ricin B lectin domain-containing protein</fullName>
    </recommendedName>
</protein>
<feature type="signal peptide" evidence="1">
    <location>
        <begin position="1"/>
        <end position="30"/>
    </location>
</feature>
<name>A0A0K9X963_9ACTN</name>
<keyword evidence="1" id="KW-0732">Signal</keyword>
<dbReference type="OrthoDB" id="4245618at2"/>
<organism evidence="3 4">
    <name type="scientific">Streptomyces caatingaensis</name>
    <dbReference type="NCBI Taxonomy" id="1678637"/>
    <lineage>
        <taxon>Bacteria</taxon>
        <taxon>Bacillati</taxon>
        <taxon>Actinomycetota</taxon>
        <taxon>Actinomycetes</taxon>
        <taxon>Kitasatosporales</taxon>
        <taxon>Streptomycetaceae</taxon>
        <taxon>Streptomyces</taxon>
    </lineage>
</organism>
<dbReference type="AlphaFoldDB" id="A0A0K9X963"/>
<dbReference type="Gene3D" id="2.80.10.50">
    <property type="match status" value="1"/>
</dbReference>
<evidence type="ECO:0000256" key="1">
    <source>
        <dbReference type="SAM" id="SignalP"/>
    </source>
</evidence>
<feature type="domain" description="Ricin B lectin" evidence="2">
    <location>
        <begin position="41"/>
        <end position="164"/>
    </location>
</feature>
<keyword evidence="4" id="KW-1185">Reference proteome</keyword>
<comment type="caution">
    <text evidence="3">The sequence shown here is derived from an EMBL/GenBank/DDBJ whole genome shotgun (WGS) entry which is preliminary data.</text>
</comment>
<dbReference type="InterPro" id="IPR000772">
    <property type="entry name" value="Ricin_B_lectin"/>
</dbReference>
<dbReference type="Pfam" id="PF00652">
    <property type="entry name" value="Ricin_B_lectin"/>
    <property type="match status" value="1"/>
</dbReference>
<evidence type="ECO:0000313" key="4">
    <source>
        <dbReference type="Proteomes" id="UP000037288"/>
    </source>
</evidence>
<evidence type="ECO:0000313" key="3">
    <source>
        <dbReference type="EMBL" id="KNB49733.1"/>
    </source>
</evidence>
<sequence>MSAPRKFALVLATAGLAAGGFAATAGSAHAAPQAHTFRASVQNYADDTNLDEYYGHQRGAVVLTRDAREAYQVFTFTSVGNPASGKYTIKGSHFGLCLAAKGPGQQIQQEACDVNKLSQQWKAGTVEQPTRIESVKFPGQVLQGNGLDRSVVTNQYTARSSQLWTLYTKD</sequence>
<dbReference type="SUPFAM" id="SSF50370">
    <property type="entry name" value="Ricin B-like lectins"/>
    <property type="match status" value="1"/>
</dbReference>
<accession>A0A0K9X963</accession>
<dbReference type="PATRIC" id="fig|1678637.3.peg.5010"/>
<dbReference type="RefSeq" id="WP_049718281.1">
    <property type="nucleotide sequence ID" value="NZ_LFXA01000017.1"/>
</dbReference>
<dbReference type="PROSITE" id="PS50231">
    <property type="entry name" value="RICIN_B_LECTIN"/>
    <property type="match status" value="1"/>
</dbReference>
<dbReference type="InterPro" id="IPR035992">
    <property type="entry name" value="Ricin_B-like_lectins"/>
</dbReference>
<dbReference type="EMBL" id="LFXA01000017">
    <property type="protein sequence ID" value="KNB49733.1"/>
    <property type="molecule type" value="Genomic_DNA"/>
</dbReference>
<proteinExistence type="predicted"/>